<name>A0A848HFD3_9BURK</name>
<accession>A0A848HFD3</accession>
<dbReference type="CDD" id="cd07012">
    <property type="entry name" value="PBP2_Bug_TTT"/>
    <property type="match status" value="1"/>
</dbReference>
<protein>
    <submittedName>
        <fullName evidence="3">Tripartite tricarboxylate transporter substrate binding protein</fullName>
    </submittedName>
</protein>
<dbReference type="InterPro" id="IPR006311">
    <property type="entry name" value="TAT_signal"/>
</dbReference>
<feature type="chain" id="PRO_5032424155" evidence="2">
    <location>
        <begin position="27"/>
        <end position="326"/>
    </location>
</feature>
<dbReference type="SUPFAM" id="SSF53850">
    <property type="entry name" value="Periplasmic binding protein-like II"/>
    <property type="match status" value="1"/>
</dbReference>
<feature type="signal peptide" evidence="2">
    <location>
        <begin position="1"/>
        <end position="26"/>
    </location>
</feature>
<evidence type="ECO:0000256" key="2">
    <source>
        <dbReference type="SAM" id="SignalP"/>
    </source>
</evidence>
<dbReference type="InterPro" id="IPR042100">
    <property type="entry name" value="Bug_dom1"/>
</dbReference>
<dbReference type="PANTHER" id="PTHR42928">
    <property type="entry name" value="TRICARBOXYLATE-BINDING PROTEIN"/>
    <property type="match status" value="1"/>
</dbReference>
<dbReference type="AlphaFoldDB" id="A0A848HFD3"/>
<proteinExistence type="inferred from homology"/>
<keyword evidence="4" id="KW-1185">Reference proteome</keyword>
<dbReference type="PANTHER" id="PTHR42928:SF5">
    <property type="entry name" value="BLR1237 PROTEIN"/>
    <property type="match status" value="1"/>
</dbReference>
<dbReference type="Pfam" id="PF03401">
    <property type="entry name" value="TctC"/>
    <property type="match status" value="1"/>
</dbReference>
<sequence>MPSTRRHLLGSLASFALAGSALPALAEDYPARPIRLVIPQAPGSGADVVGRMLSDFMAKDLKVPVVVDNKPGANGIIASQLVQREPADGYTLLLTSVSLVSFNQFLYKSVPYDPLKDFTFVAPVADAGFVLVASNASGIKSFADMVAKARARPDALTFSSAGLGNSTHLYSEMIALRTGIKLRHIPYKSSGPALMAVVAGEADLMTVTTATGLAQIKAGKVVGLAQSGEVRSPQLPDLPLLKELAPDVPALPGWYALVAPAKMDPKVTQKVAASVNHFLADPQTRQMLVNQFLFPIPGTPADIQRRAENEARIWGGLIRDLKIQIE</sequence>
<reference evidence="3 4" key="1">
    <citation type="submission" date="2020-04" db="EMBL/GenBank/DDBJ databases">
        <title>Ramlibacter sp. G-1-2-2 isolated from soil.</title>
        <authorList>
            <person name="Dahal R.H."/>
        </authorList>
    </citation>
    <scope>NUCLEOTIDE SEQUENCE [LARGE SCALE GENOMIC DNA]</scope>
    <source>
        <strain evidence="3 4">G-1-2-2</strain>
    </source>
</reference>
<comment type="similarity">
    <text evidence="1">Belongs to the UPF0065 (bug) family.</text>
</comment>
<comment type="caution">
    <text evidence="3">The sequence shown here is derived from an EMBL/GenBank/DDBJ whole genome shotgun (WGS) entry which is preliminary data.</text>
</comment>
<evidence type="ECO:0000256" key="1">
    <source>
        <dbReference type="ARBA" id="ARBA00006987"/>
    </source>
</evidence>
<dbReference type="PIRSF" id="PIRSF017082">
    <property type="entry name" value="YflP"/>
    <property type="match status" value="1"/>
</dbReference>
<dbReference type="RefSeq" id="WP_169422515.1">
    <property type="nucleotide sequence ID" value="NZ_JABBFX010000004.1"/>
</dbReference>
<evidence type="ECO:0000313" key="3">
    <source>
        <dbReference type="EMBL" id="NML48180.1"/>
    </source>
</evidence>
<evidence type="ECO:0000313" key="4">
    <source>
        <dbReference type="Proteomes" id="UP000541185"/>
    </source>
</evidence>
<dbReference type="InterPro" id="IPR005064">
    <property type="entry name" value="BUG"/>
</dbReference>
<gene>
    <name evidence="3" type="ORF">HHL11_30810</name>
</gene>
<dbReference type="Gene3D" id="3.40.190.150">
    <property type="entry name" value="Bordetella uptake gene, domain 1"/>
    <property type="match status" value="1"/>
</dbReference>
<dbReference type="EMBL" id="JABBFX010000004">
    <property type="protein sequence ID" value="NML48180.1"/>
    <property type="molecule type" value="Genomic_DNA"/>
</dbReference>
<dbReference type="Gene3D" id="3.40.190.10">
    <property type="entry name" value="Periplasmic binding protein-like II"/>
    <property type="match status" value="1"/>
</dbReference>
<keyword evidence="2" id="KW-0732">Signal</keyword>
<organism evidence="3 4">
    <name type="scientific">Ramlibacter agri</name>
    <dbReference type="NCBI Taxonomy" id="2728837"/>
    <lineage>
        <taxon>Bacteria</taxon>
        <taxon>Pseudomonadati</taxon>
        <taxon>Pseudomonadota</taxon>
        <taxon>Betaproteobacteria</taxon>
        <taxon>Burkholderiales</taxon>
        <taxon>Comamonadaceae</taxon>
        <taxon>Ramlibacter</taxon>
    </lineage>
</organism>
<dbReference type="Proteomes" id="UP000541185">
    <property type="component" value="Unassembled WGS sequence"/>
</dbReference>
<dbReference type="PROSITE" id="PS51318">
    <property type="entry name" value="TAT"/>
    <property type="match status" value="1"/>
</dbReference>